<organism evidence="6 7">
    <name type="scientific">Capronia epimyces CBS 606.96</name>
    <dbReference type="NCBI Taxonomy" id="1182542"/>
    <lineage>
        <taxon>Eukaryota</taxon>
        <taxon>Fungi</taxon>
        <taxon>Dikarya</taxon>
        <taxon>Ascomycota</taxon>
        <taxon>Pezizomycotina</taxon>
        <taxon>Eurotiomycetes</taxon>
        <taxon>Chaetothyriomycetidae</taxon>
        <taxon>Chaetothyriales</taxon>
        <taxon>Herpotrichiellaceae</taxon>
        <taxon>Capronia</taxon>
    </lineage>
</organism>
<dbReference type="PROSITE" id="PS00059">
    <property type="entry name" value="ADH_ZINC"/>
    <property type="match status" value="1"/>
</dbReference>
<evidence type="ECO:0000256" key="3">
    <source>
        <dbReference type="ARBA" id="ARBA00022833"/>
    </source>
</evidence>
<comment type="caution">
    <text evidence="6">The sequence shown here is derived from an EMBL/GenBank/DDBJ whole genome shotgun (WGS) entry which is preliminary data.</text>
</comment>
<accession>W9XU82</accession>
<evidence type="ECO:0000259" key="5">
    <source>
        <dbReference type="Pfam" id="PF08240"/>
    </source>
</evidence>
<proteinExistence type="predicted"/>
<protein>
    <recommendedName>
        <fullName evidence="5">Alcohol dehydrogenase-like N-terminal domain-containing protein</fullName>
    </recommendedName>
</protein>
<name>W9XU82_9EURO</name>
<reference evidence="6 7" key="1">
    <citation type="submission" date="2013-03" db="EMBL/GenBank/DDBJ databases">
        <title>The Genome Sequence of Capronia epimyces CBS 606.96.</title>
        <authorList>
            <consortium name="The Broad Institute Genomics Platform"/>
            <person name="Cuomo C."/>
            <person name="de Hoog S."/>
            <person name="Gorbushina A."/>
            <person name="Walker B."/>
            <person name="Young S.K."/>
            <person name="Zeng Q."/>
            <person name="Gargeya S."/>
            <person name="Fitzgerald M."/>
            <person name="Haas B."/>
            <person name="Abouelleil A."/>
            <person name="Allen A.W."/>
            <person name="Alvarado L."/>
            <person name="Arachchi H.M."/>
            <person name="Berlin A.M."/>
            <person name="Chapman S.B."/>
            <person name="Gainer-Dewar J."/>
            <person name="Goldberg J."/>
            <person name="Griggs A."/>
            <person name="Gujja S."/>
            <person name="Hansen M."/>
            <person name="Howarth C."/>
            <person name="Imamovic A."/>
            <person name="Ireland A."/>
            <person name="Larimer J."/>
            <person name="McCowan C."/>
            <person name="Murphy C."/>
            <person name="Pearson M."/>
            <person name="Poon T.W."/>
            <person name="Priest M."/>
            <person name="Roberts A."/>
            <person name="Saif S."/>
            <person name="Shea T."/>
            <person name="Sisk P."/>
            <person name="Sykes S."/>
            <person name="Wortman J."/>
            <person name="Nusbaum C."/>
            <person name="Birren B."/>
        </authorList>
    </citation>
    <scope>NUCLEOTIDE SEQUENCE [LARGE SCALE GENOMIC DNA]</scope>
    <source>
        <strain evidence="6 7">CBS 606.96</strain>
    </source>
</reference>
<comment type="cofactor">
    <cofactor evidence="1">
        <name>Zn(2+)</name>
        <dbReference type="ChEBI" id="CHEBI:29105"/>
    </cofactor>
</comment>
<evidence type="ECO:0000313" key="6">
    <source>
        <dbReference type="EMBL" id="EXJ84127.1"/>
    </source>
</evidence>
<keyword evidence="3" id="KW-0862">Zinc</keyword>
<dbReference type="SUPFAM" id="SSF50129">
    <property type="entry name" value="GroES-like"/>
    <property type="match status" value="1"/>
</dbReference>
<dbReference type="eggNOG" id="KOG0023">
    <property type="taxonomic scope" value="Eukaryota"/>
</dbReference>
<gene>
    <name evidence="6" type="ORF">A1O3_04794</name>
</gene>
<dbReference type="Gene3D" id="3.90.180.10">
    <property type="entry name" value="Medium-chain alcohol dehydrogenases, catalytic domain"/>
    <property type="match status" value="1"/>
</dbReference>
<dbReference type="Proteomes" id="UP000019478">
    <property type="component" value="Unassembled WGS sequence"/>
</dbReference>
<dbReference type="GeneID" id="19168912"/>
<evidence type="ECO:0000313" key="7">
    <source>
        <dbReference type="Proteomes" id="UP000019478"/>
    </source>
</evidence>
<feature type="domain" description="Alcohol dehydrogenase-like N-terminal" evidence="5">
    <location>
        <begin position="32"/>
        <end position="112"/>
    </location>
</feature>
<dbReference type="PANTHER" id="PTHR42940">
    <property type="entry name" value="ALCOHOL DEHYDROGENASE 1-RELATED"/>
    <property type="match status" value="1"/>
</dbReference>
<dbReference type="HOGENOM" id="CLU_026673_23_2_1"/>
<dbReference type="RefSeq" id="XP_007733112.1">
    <property type="nucleotide sequence ID" value="XM_007734922.1"/>
</dbReference>
<dbReference type="Pfam" id="PF08240">
    <property type="entry name" value="ADH_N"/>
    <property type="match status" value="1"/>
</dbReference>
<dbReference type="InterPro" id="IPR002328">
    <property type="entry name" value="ADH_Zn_CS"/>
</dbReference>
<keyword evidence="4" id="KW-0560">Oxidoreductase</keyword>
<dbReference type="EMBL" id="AMGY01000004">
    <property type="protein sequence ID" value="EXJ84127.1"/>
    <property type="molecule type" value="Genomic_DNA"/>
</dbReference>
<dbReference type="OrthoDB" id="1879366at2759"/>
<dbReference type="GO" id="GO:0005737">
    <property type="term" value="C:cytoplasm"/>
    <property type="evidence" value="ECO:0007669"/>
    <property type="project" value="TreeGrafter"/>
</dbReference>
<evidence type="ECO:0000256" key="2">
    <source>
        <dbReference type="ARBA" id="ARBA00022723"/>
    </source>
</evidence>
<evidence type="ECO:0000256" key="1">
    <source>
        <dbReference type="ARBA" id="ARBA00001947"/>
    </source>
</evidence>
<dbReference type="GO" id="GO:0008270">
    <property type="term" value="F:zinc ion binding"/>
    <property type="evidence" value="ECO:0007669"/>
    <property type="project" value="InterPro"/>
</dbReference>
<dbReference type="GO" id="GO:0004022">
    <property type="term" value="F:alcohol dehydrogenase (NAD+) activity"/>
    <property type="evidence" value="ECO:0007669"/>
    <property type="project" value="TreeGrafter"/>
</dbReference>
<dbReference type="PANTHER" id="PTHR42940:SF1">
    <property type="entry name" value="ENOYL REDUCTASE (ER) DOMAIN-CONTAINING PROTEIN"/>
    <property type="match status" value="1"/>
</dbReference>
<dbReference type="STRING" id="1182542.W9XU82"/>
<evidence type="ECO:0000256" key="4">
    <source>
        <dbReference type="ARBA" id="ARBA00023002"/>
    </source>
</evidence>
<keyword evidence="2" id="KW-0479">Metal-binding</keyword>
<dbReference type="AlphaFoldDB" id="W9XU82"/>
<sequence length="115" mass="12542">MAATMRAAIVQNPGKDFTIDIIDKAKPQPAHDEILVRLQATGLCHSDLSLMMQEWTGFRTKMQTVGHEGAGIVEAIGKDVTGWQVGDRAGVKPISWVCHSCESCIKGREQHCPEA</sequence>
<dbReference type="InterPro" id="IPR011032">
    <property type="entry name" value="GroES-like_sf"/>
</dbReference>
<keyword evidence="7" id="KW-1185">Reference proteome</keyword>
<dbReference type="InterPro" id="IPR013154">
    <property type="entry name" value="ADH-like_N"/>
</dbReference>